<dbReference type="InterPro" id="IPR001930">
    <property type="entry name" value="Peptidase_M1"/>
</dbReference>
<keyword evidence="6 13" id="KW-0378">Hydrolase</keyword>
<dbReference type="Gene3D" id="2.60.40.1730">
    <property type="entry name" value="tricorn interacting facor f3 domain"/>
    <property type="match status" value="1"/>
</dbReference>
<evidence type="ECO:0000256" key="7">
    <source>
        <dbReference type="ARBA" id="ARBA00022833"/>
    </source>
</evidence>
<dbReference type="EMBL" id="MDEG01000011">
    <property type="protein sequence ID" value="PPU96930.1"/>
    <property type="molecule type" value="Genomic_DNA"/>
</dbReference>
<dbReference type="GO" id="GO:0042277">
    <property type="term" value="F:peptide binding"/>
    <property type="evidence" value="ECO:0007669"/>
    <property type="project" value="TreeGrafter"/>
</dbReference>
<evidence type="ECO:0000256" key="9">
    <source>
        <dbReference type="PIRSR" id="PIRSR634016-1"/>
    </source>
</evidence>
<dbReference type="InterPro" id="IPR027268">
    <property type="entry name" value="Peptidase_M4/M1_CTD_sf"/>
</dbReference>
<dbReference type="InterPro" id="IPR050344">
    <property type="entry name" value="Peptidase_M1_aminopeptidases"/>
</dbReference>
<evidence type="ECO:0000256" key="1">
    <source>
        <dbReference type="ARBA" id="ARBA00000098"/>
    </source>
</evidence>
<dbReference type="Pfam" id="PF17900">
    <property type="entry name" value="Peptidase_M1_N"/>
    <property type="match status" value="1"/>
</dbReference>
<dbReference type="GO" id="GO:0005615">
    <property type="term" value="C:extracellular space"/>
    <property type="evidence" value="ECO:0007669"/>
    <property type="project" value="TreeGrafter"/>
</dbReference>
<dbReference type="SUPFAM" id="SSF55486">
    <property type="entry name" value="Metalloproteases ('zincins'), catalytic domain"/>
    <property type="match status" value="1"/>
</dbReference>
<dbReference type="InterPro" id="IPR042097">
    <property type="entry name" value="Aminopeptidase_N-like_N_sf"/>
</dbReference>
<keyword evidence="5 11" id="KW-0479">Metal-binding</keyword>
<proteinExistence type="inferred from homology"/>
<evidence type="ECO:0000256" key="2">
    <source>
        <dbReference type="ARBA" id="ARBA00010136"/>
    </source>
</evidence>
<dbReference type="GO" id="GO:0070006">
    <property type="term" value="F:metalloaminopeptidase activity"/>
    <property type="evidence" value="ECO:0007669"/>
    <property type="project" value="TreeGrafter"/>
</dbReference>
<keyword evidence="3 13" id="KW-0031">Aminopeptidase</keyword>
<feature type="domain" description="Aminopeptidase N-like N-terminal" evidence="17">
    <location>
        <begin position="49"/>
        <end position="231"/>
    </location>
</feature>
<gene>
    <name evidence="18" type="ORF">XhyaCFBP1156_12900</name>
</gene>
<keyword evidence="19" id="KW-1185">Reference proteome</keyword>
<dbReference type="PRINTS" id="PR00756">
    <property type="entry name" value="ALADIPTASE"/>
</dbReference>
<feature type="binding site" evidence="10">
    <location>
        <position position="168"/>
    </location>
    <ligand>
        <name>substrate</name>
    </ligand>
</feature>
<dbReference type="EC" id="3.4.11.-" evidence="13"/>
<feature type="binding site" evidence="11">
    <location>
        <position position="340"/>
    </location>
    <ligand>
        <name>Zn(2+)</name>
        <dbReference type="ChEBI" id="CHEBI:29105"/>
        <note>catalytic</note>
    </ligand>
</feature>
<dbReference type="GO" id="GO:0043171">
    <property type="term" value="P:peptide catabolic process"/>
    <property type="evidence" value="ECO:0007669"/>
    <property type="project" value="TreeGrafter"/>
</dbReference>
<feature type="chain" id="PRO_5015673326" description="Aminopeptidase" evidence="14">
    <location>
        <begin position="23"/>
        <end position="889"/>
    </location>
</feature>
<feature type="active site" description="Proton acceptor" evidence="9">
    <location>
        <position position="341"/>
    </location>
</feature>
<dbReference type="Gene3D" id="1.25.50.20">
    <property type="match status" value="1"/>
</dbReference>
<evidence type="ECO:0000259" key="17">
    <source>
        <dbReference type="Pfam" id="PF17900"/>
    </source>
</evidence>
<dbReference type="GO" id="GO:0016285">
    <property type="term" value="F:alanyl aminopeptidase activity"/>
    <property type="evidence" value="ECO:0007669"/>
    <property type="project" value="UniProtKB-EC"/>
</dbReference>
<dbReference type="AlphaFoldDB" id="A0A2S7EUX4"/>
<evidence type="ECO:0000256" key="8">
    <source>
        <dbReference type="ARBA" id="ARBA00023049"/>
    </source>
</evidence>
<feature type="binding site" evidence="11">
    <location>
        <position position="363"/>
    </location>
    <ligand>
        <name>Zn(2+)</name>
        <dbReference type="ChEBI" id="CHEBI:29105"/>
        <note>catalytic</note>
    </ligand>
</feature>
<evidence type="ECO:0000256" key="6">
    <source>
        <dbReference type="ARBA" id="ARBA00022801"/>
    </source>
</evidence>
<dbReference type="InterPro" id="IPR014782">
    <property type="entry name" value="Peptidase_M1_dom"/>
</dbReference>
<feature type="binding site" evidence="11">
    <location>
        <position position="344"/>
    </location>
    <ligand>
        <name>Zn(2+)</name>
        <dbReference type="ChEBI" id="CHEBI:29105"/>
        <note>catalytic</note>
    </ligand>
</feature>
<dbReference type="InterPro" id="IPR045357">
    <property type="entry name" value="Aminopeptidase_N-like_N"/>
</dbReference>
<comment type="similarity">
    <text evidence="2 13">Belongs to the peptidase M1 family.</text>
</comment>
<accession>A0A2S7EUX4</accession>
<dbReference type="InterPro" id="IPR024571">
    <property type="entry name" value="ERAP1-like_C_dom"/>
</dbReference>
<comment type="caution">
    <text evidence="18">The sequence shown here is derived from an EMBL/GenBank/DDBJ whole genome shotgun (WGS) entry which is preliminary data.</text>
</comment>
<dbReference type="Pfam" id="PF01433">
    <property type="entry name" value="Peptidase_M1"/>
    <property type="match status" value="1"/>
</dbReference>
<dbReference type="Proteomes" id="UP000238261">
    <property type="component" value="Unassembled WGS sequence"/>
</dbReference>
<evidence type="ECO:0000256" key="3">
    <source>
        <dbReference type="ARBA" id="ARBA00022438"/>
    </source>
</evidence>
<evidence type="ECO:0000256" key="12">
    <source>
        <dbReference type="PIRSR" id="PIRSR634016-4"/>
    </source>
</evidence>
<dbReference type="InterPro" id="IPR034016">
    <property type="entry name" value="M1_APN-typ"/>
</dbReference>
<feature type="site" description="Transition state stabilizer" evidence="12">
    <location>
        <position position="426"/>
    </location>
</feature>
<feature type="binding site" evidence="10">
    <location>
        <begin position="304"/>
        <end position="308"/>
    </location>
    <ligand>
        <name>substrate</name>
    </ligand>
</feature>
<keyword evidence="14" id="KW-0732">Signal</keyword>
<feature type="binding site" evidence="10">
    <location>
        <position position="823"/>
    </location>
    <ligand>
        <name>substrate</name>
    </ligand>
</feature>
<dbReference type="CDD" id="cd09601">
    <property type="entry name" value="M1_APN-Q_like"/>
    <property type="match status" value="1"/>
</dbReference>
<dbReference type="FunFam" id="1.10.390.10:FF:000006">
    <property type="entry name" value="Puromycin-sensitive aminopeptidase"/>
    <property type="match status" value="1"/>
</dbReference>
<dbReference type="RefSeq" id="WP_046979063.1">
    <property type="nucleotide sequence ID" value="NZ_CP043476.1"/>
</dbReference>
<dbReference type="SUPFAM" id="SSF63737">
    <property type="entry name" value="Leukotriene A4 hydrolase N-terminal domain"/>
    <property type="match status" value="1"/>
</dbReference>
<evidence type="ECO:0000256" key="13">
    <source>
        <dbReference type="RuleBase" id="RU364040"/>
    </source>
</evidence>
<evidence type="ECO:0000259" key="16">
    <source>
        <dbReference type="Pfam" id="PF11838"/>
    </source>
</evidence>
<comment type="catalytic activity">
    <reaction evidence="1">
        <text>Release of an N-terminal amino acid, Xaa-|-Yaa- from a peptide, amide or arylamide. Xaa is preferably Ala, but may be most amino acids including Pro (slow action). When a terminal hydrophobic residue is followed by a prolyl residue, the two may be released as an intact Xaa-Pro dipeptide.</text>
        <dbReference type="EC" id="3.4.11.2"/>
    </reaction>
</comment>
<dbReference type="OrthoDB" id="100605at2"/>
<feature type="domain" description="Peptidase M1 membrane alanine aminopeptidase" evidence="15">
    <location>
        <begin position="266"/>
        <end position="473"/>
    </location>
</feature>
<feature type="signal peptide" evidence="14">
    <location>
        <begin position="1"/>
        <end position="22"/>
    </location>
</feature>
<organism evidence="18 19">
    <name type="scientific">Xanthomonas hyacinthi</name>
    <dbReference type="NCBI Taxonomy" id="56455"/>
    <lineage>
        <taxon>Bacteria</taxon>
        <taxon>Pseudomonadati</taxon>
        <taxon>Pseudomonadota</taxon>
        <taxon>Gammaproteobacteria</taxon>
        <taxon>Lysobacterales</taxon>
        <taxon>Lysobacteraceae</taxon>
        <taxon>Xanthomonas</taxon>
    </lineage>
</organism>
<feature type="domain" description="ERAP1-like C-terminal" evidence="16">
    <location>
        <begin position="559"/>
        <end position="867"/>
    </location>
</feature>
<dbReference type="PANTHER" id="PTHR11533">
    <property type="entry name" value="PROTEASE M1 ZINC METALLOPROTEASE"/>
    <property type="match status" value="1"/>
</dbReference>
<keyword evidence="8 13" id="KW-0482">Metalloprotease</keyword>
<evidence type="ECO:0000313" key="18">
    <source>
        <dbReference type="EMBL" id="PPU96930.1"/>
    </source>
</evidence>
<dbReference type="Gene3D" id="2.60.40.1910">
    <property type="match status" value="1"/>
</dbReference>
<dbReference type="GO" id="GO:0006508">
    <property type="term" value="P:proteolysis"/>
    <property type="evidence" value="ECO:0007669"/>
    <property type="project" value="UniProtKB-KW"/>
</dbReference>
<evidence type="ECO:0000256" key="14">
    <source>
        <dbReference type="SAM" id="SignalP"/>
    </source>
</evidence>
<reference evidence="19" key="1">
    <citation type="submission" date="2016-08" db="EMBL/GenBank/DDBJ databases">
        <authorList>
            <person name="Merda D."/>
            <person name="Briand M."/>
            <person name="Taghouti G."/>
            <person name="Carrere S."/>
            <person name="Gouzy J."/>
            <person name="Portier P."/>
            <person name="Jacques M.-A."/>
            <person name="Fischer-Le Saux M."/>
        </authorList>
    </citation>
    <scope>NUCLEOTIDE SEQUENCE [LARGE SCALE GENOMIC DNA]</scope>
    <source>
        <strain evidence="19">CFBP1156</strain>
    </source>
</reference>
<dbReference type="PANTHER" id="PTHR11533:SF174">
    <property type="entry name" value="PUROMYCIN-SENSITIVE AMINOPEPTIDASE-RELATED"/>
    <property type="match status" value="1"/>
</dbReference>
<dbReference type="GO" id="GO:0008270">
    <property type="term" value="F:zinc ion binding"/>
    <property type="evidence" value="ECO:0007669"/>
    <property type="project" value="UniProtKB-UniRule"/>
</dbReference>
<dbReference type="Gene3D" id="1.10.390.10">
    <property type="entry name" value="Neutral Protease Domain 2"/>
    <property type="match status" value="1"/>
</dbReference>
<evidence type="ECO:0000256" key="11">
    <source>
        <dbReference type="PIRSR" id="PIRSR634016-3"/>
    </source>
</evidence>
<dbReference type="GO" id="GO:0005737">
    <property type="term" value="C:cytoplasm"/>
    <property type="evidence" value="ECO:0007669"/>
    <property type="project" value="TreeGrafter"/>
</dbReference>
<sequence length="889" mass="95929">MRQILTTAIALALASASPCTFAQPEPPAPSVVAAPAAAVTTQLPRTARPRHYALEITPHADKMTFDGKVRIELDVLQATDRIVLQAANLRFGRSTLTGGKATAAMVAKVATDAAAQTASFVFDAPLAPGRYALSIDYSGVINTQPNGLFALDYATPHGQRRALYTQFESSDARRFLPSWDEPDFKASFDLTVNAPATQMVVGNMPVAATTDLGNGLKRVAFQTTPKMSTYLLFLGMGDFERAALKGDNGTEIGVIAQQGKAEQARFALESGRDVLREYNDYFGVRYPLPKLDNIAAPGSSQFFGAMENWGAIFTFEHSLLLDPAVSGVTDRQSVFTTAAHEIAHQWFGDLVTMAWWDDLWLNEGFATWLEGRTTARLHPEWDIDKTGAAYVSRAAMGSDAYATTHPVVQKVAIAEQASQAADGITYGKGSAVIGMLEDYVGADAWRDGVRRYIKKRAYGNAVTSDLWQEIDAAAPGRRFLQVAHDFTLQPGVPLIKVAASCSAGTTTVHLEQGEYTLDRPDKQPLRWHVPVAVRSGGSELRVLVDGSAQLQLPGCAAPVLVNAGQKGYYRTLYAPAQFKALTAGFGTLPVVDQLGVLLDTSALGAVGLQPQSDLLDLAGKVPVGAASDLWAMVSGVYAGIDDLFQADPKGQAAWRRYALSRLLPEFATLGWDDRDGDSAQVKQLRVSLIDMLGGMGEADVIAEARHRFAAFQADPTALSPELRISVLGIVARTADAATWDALHRMAQQETSSMIHNQDYLLLAAAKDATLAQRALDMALTDEPGATNSAAMISVVSGEHPDLAFDFAVAHRARVDTLIDSNSRPRYYPRLGAGSIDLQMADKIKAYADRSLAPTLRRDAEVAIANIRTRAKLRAQRLPQIRAWLVARKG</sequence>
<keyword evidence="7 11" id="KW-0862">Zinc</keyword>
<evidence type="ECO:0000259" key="15">
    <source>
        <dbReference type="Pfam" id="PF01433"/>
    </source>
</evidence>
<evidence type="ECO:0000256" key="10">
    <source>
        <dbReference type="PIRSR" id="PIRSR634016-2"/>
    </source>
</evidence>
<evidence type="ECO:0000256" key="5">
    <source>
        <dbReference type="ARBA" id="ARBA00022723"/>
    </source>
</evidence>
<evidence type="ECO:0000313" key="19">
    <source>
        <dbReference type="Proteomes" id="UP000238261"/>
    </source>
</evidence>
<protein>
    <recommendedName>
        <fullName evidence="13">Aminopeptidase</fullName>
        <ecNumber evidence="13">3.4.11.-</ecNumber>
    </recommendedName>
</protein>
<dbReference type="GO" id="GO:0016020">
    <property type="term" value="C:membrane"/>
    <property type="evidence" value="ECO:0007669"/>
    <property type="project" value="TreeGrafter"/>
</dbReference>
<comment type="cofactor">
    <cofactor evidence="11 13">
        <name>Zn(2+)</name>
        <dbReference type="ChEBI" id="CHEBI:29105"/>
    </cofactor>
    <text evidence="11 13">Binds 1 zinc ion per subunit.</text>
</comment>
<keyword evidence="4 13" id="KW-0645">Protease</keyword>
<dbReference type="Pfam" id="PF11838">
    <property type="entry name" value="ERAP1_C"/>
    <property type="match status" value="1"/>
</dbReference>
<evidence type="ECO:0000256" key="4">
    <source>
        <dbReference type="ARBA" id="ARBA00022670"/>
    </source>
</evidence>
<name>A0A2S7EUX4_9XANT</name>